<gene>
    <name evidence="1" type="ORF">JK358_32505</name>
</gene>
<comment type="caution">
    <text evidence="1">The sequence shown here is derived from an EMBL/GenBank/DDBJ whole genome shotgun (WGS) entry which is preliminary data.</text>
</comment>
<evidence type="ECO:0000313" key="1">
    <source>
        <dbReference type="EMBL" id="MBL1079136.1"/>
    </source>
</evidence>
<dbReference type="RefSeq" id="WP_201955004.1">
    <property type="nucleotide sequence ID" value="NZ_JAERRJ010000014.1"/>
</dbReference>
<dbReference type="Proteomes" id="UP000602198">
    <property type="component" value="Unassembled WGS sequence"/>
</dbReference>
<proteinExistence type="predicted"/>
<protein>
    <recommendedName>
        <fullName evidence="3">HEAT repeat protein</fullName>
    </recommendedName>
</protein>
<accession>A0ABS1MF05</accession>
<reference evidence="1 2" key="1">
    <citation type="submission" date="2021-01" db="EMBL/GenBank/DDBJ databases">
        <title>WGS of actinomycetes isolated from Thailand.</title>
        <authorList>
            <person name="Thawai C."/>
        </authorList>
    </citation>
    <scope>NUCLEOTIDE SEQUENCE [LARGE SCALE GENOMIC DNA]</scope>
    <source>
        <strain evidence="1 2">LPG 2</strain>
    </source>
</reference>
<keyword evidence="2" id="KW-1185">Reference proteome</keyword>
<dbReference type="SUPFAM" id="SSF48371">
    <property type="entry name" value="ARM repeat"/>
    <property type="match status" value="1"/>
</dbReference>
<dbReference type="EMBL" id="JAERRJ010000014">
    <property type="protein sequence ID" value="MBL1079136.1"/>
    <property type="molecule type" value="Genomic_DNA"/>
</dbReference>
<name>A0ABS1MF05_9NOCA</name>
<dbReference type="InterPro" id="IPR016024">
    <property type="entry name" value="ARM-type_fold"/>
</dbReference>
<organism evidence="1 2">
    <name type="scientific">Nocardia acididurans</name>
    <dbReference type="NCBI Taxonomy" id="2802282"/>
    <lineage>
        <taxon>Bacteria</taxon>
        <taxon>Bacillati</taxon>
        <taxon>Actinomycetota</taxon>
        <taxon>Actinomycetes</taxon>
        <taxon>Mycobacteriales</taxon>
        <taxon>Nocardiaceae</taxon>
        <taxon>Nocardia</taxon>
    </lineage>
</organism>
<evidence type="ECO:0000313" key="2">
    <source>
        <dbReference type="Proteomes" id="UP000602198"/>
    </source>
</evidence>
<evidence type="ECO:0008006" key="3">
    <source>
        <dbReference type="Google" id="ProtNLM"/>
    </source>
</evidence>
<sequence length="699" mass="76380">MGELLELLRRLRNEQDPVRRTALHAVTRIPVSLLVVSHLPALETLAMDALQARDCSYQTSATVGDLTRLLFIRGAQLGETAFPETALRLTARLAEHKRTLNLSGLHHNLPRGAEQRLFTALRPRLDADAARDEWDLALELAHGLDRRAYDIPELQRLLVRACAAHSDSTVRRAVRLALANPVSRDAHLDQLLRHDRSLVALPEVQAIIARRRTDLLDLLWSASTSGRFLSKKIRFVPMFHTGYSRWTPQHLGHYTRLLGTYAGSARASVGERAGAVRQLGSLPGSFDQLLPYLRSADLTVAEAALTALGGSDEPARAMAVLSEYVAADSARVAVSGMASCARSIPPARLSEALAPLLNSPKITSAKEGVRLLAALHAPDAIPIIRALWSRPDLHRDIRRAAVFSTRFLLDHEEAWELLADAAADPDVAGAILDIQPWLLPAPQRRRFASFLRDLAAGSDHRLANQALNALPRWRRWAPPETVDALVDRLTDLTDVGLWRSAARTLLDTVAATGDAAPLTIAVTRLLRAGDTIPDRDLPAQQRLSTLLADLGPILRDRDSARPVAAPIIALLADDPLWHKQVIELTVAGLRWTEPETTVAAIESLAPYASCGLIGTPSARIGARIMSDIGKHPAQAWTHIASRLYTSADISTALAALTVINLSGRKFGWTEPWADMLGVLRGHPEIDVRRAAHTVFTVAE</sequence>